<dbReference type="Proteomes" id="UP000005237">
    <property type="component" value="Unassembled WGS sequence"/>
</dbReference>
<evidence type="ECO:0000313" key="1">
    <source>
        <dbReference type="EnsemblMetazoa" id="CJA41056.1"/>
    </source>
</evidence>
<protein>
    <submittedName>
        <fullName evidence="1">Uncharacterized protein</fullName>
    </submittedName>
</protein>
<dbReference type="AlphaFoldDB" id="A0A8R1EPX1"/>
<organism evidence="1 2">
    <name type="scientific">Caenorhabditis japonica</name>
    <dbReference type="NCBI Taxonomy" id="281687"/>
    <lineage>
        <taxon>Eukaryota</taxon>
        <taxon>Metazoa</taxon>
        <taxon>Ecdysozoa</taxon>
        <taxon>Nematoda</taxon>
        <taxon>Chromadorea</taxon>
        <taxon>Rhabditida</taxon>
        <taxon>Rhabditina</taxon>
        <taxon>Rhabditomorpha</taxon>
        <taxon>Rhabditoidea</taxon>
        <taxon>Rhabditidae</taxon>
        <taxon>Peloderinae</taxon>
        <taxon>Caenorhabditis</taxon>
    </lineage>
</organism>
<sequence>MRRLSLPSHLFSWIAERHHIRCVFDVPSEHKGVVPLYFMNPNHEANPLFEGHLGSRRSEDGKDSPLFTSWKLVTDSVNKNLLFKAVQTLVNSSRLVKNGSVHVGAHFPIFRDIQFASLDLFGRALLRDALDSQYDSESNKLPPKIKEILPIQDHPLSHVTRACRKVFMPLDLF</sequence>
<proteinExistence type="predicted"/>
<dbReference type="EnsemblMetazoa" id="CJA41056.1">
    <property type="protein sequence ID" value="CJA41056.1"/>
    <property type="gene ID" value="WBGene00216904"/>
</dbReference>
<keyword evidence="2" id="KW-1185">Reference proteome</keyword>
<evidence type="ECO:0000313" key="2">
    <source>
        <dbReference type="Proteomes" id="UP000005237"/>
    </source>
</evidence>
<reference evidence="1" key="2">
    <citation type="submission" date="2022-06" db="UniProtKB">
        <authorList>
            <consortium name="EnsemblMetazoa"/>
        </authorList>
    </citation>
    <scope>IDENTIFICATION</scope>
    <source>
        <strain evidence="1">DF5081</strain>
    </source>
</reference>
<name>A0A8R1EPX1_CAEJA</name>
<reference evidence="2" key="1">
    <citation type="submission" date="2010-08" db="EMBL/GenBank/DDBJ databases">
        <authorList>
            <consortium name="Caenorhabditis japonica Sequencing Consortium"/>
            <person name="Wilson R.K."/>
        </authorList>
    </citation>
    <scope>NUCLEOTIDE SEQUENCE [LARGE SCALE GENOMIC DNA]</scope>
    <source>
        <strain evidence="2">DF5081</strain>
    </source>
</reference>
<accession>A0A8R1EPX1</accession>